<dbReference type="SUPFAM" id="SSF53850">
    <property type="entry name" value="Periplasmic binding protein-like II"/>
    <property type="match status" value="1"/>
</dbReference>
<dbReference type="InterPro" id="IPR000914">
    <property type="entry name" value="SBP_5_dom"/>
</dbReference>
<protein>
    <submittedName>
        <fullName evidence="2">ABC transporter family substrate-binding protein</fullName>
    </submittedName>
</protein>
<dbReference type="PANTHER" id="PTHR30290:SF65">
    <property type="entry name" value="MONOACYL PHOSPHATIDYLINOSITOL TETRAMANNOSIDE-BINDING PROTEIN LPQW-RELATED"/>
    <property type="match status" value="1"/>
</dbReference>
<name>A0ABP3HDT2_9ACTN</name>
<dbReference type="Proteomes" id="UP001501822">
    <property type="component" value="Unassembled WGS sequence"/>
</dbReference>
<dbReference type="PROSITE" id="PS51257">
    <property type="entry name" value="PROKAR_LIPOPROTEIN"/>
    <property type="match status" value="1"/>
</dbReference>
<dbReference type="Gene3D" id="3.90.76.10">
    <property type="entry name" value="Dipeptide-binding Protein, Domain 1"/>
    <property type="match status" value="1"/>
</dbReference>
<reference evidence="3" key="1">
    <citation type="journal article" date="2019" name="Int. J. Syst. Evol. Microbiol.">
        <title>The Global Catalogue of Microorganisms (GCM) 10K type strain sequencing project: providing services to taxonomists for standard genome sequencing and annotation.</title>
        <authorList>
            <consortium name="The Broad Institute Genomics Platform"/>
            <consortium name="The Broad Institute Genome Sequencing Center for Infectious Disease"/>
            <person name="Wu L."/>
            <person name="Ma J."/>
        </authorList>
    </citation>
    <scope>NUCLEOTIDE SEQUENCE [LARGE SCALE GENOMIC DNA]</scope>
    <source>
        <strain evidence="3">JCM 3146</strain>
    </source>
</reference>
<accession>A0ABP3HDT2</accession>
<feature type="domain" description="Solute-binding protein family 5" evidence="1">
    <location>
        <begin position="114"/>
        <end position="455"/>
    </location>
</feature>
<dbReference type="Pfam" id="PF00496">
    <property type="entry name" value="SBP_bac_5"/>
    <property type="match status" value="1"/>
</dbReference>
<comment type="caution">
    <text evidence="2">The sequence shown here is derived from an EMBL/GenBank/DDBJ whole genome shotgun (WGS) entry which is preliminary data.</text>
</comment>
<gene>
    <name evidence="2" type="ORF">GCM10010151_64100</name>
</gene>
<evidence type="ECO:0000313" key="2">
    <source>
        <dbReference type="EMBL" id="GAA0365288.1"/>
    </source>
</evidence>
<dbReference type="EMBL" id="BAAABM010000064">
    <property type="protein sequence ID" value="GAA0365288.1"/>
    <property type="molecule type" value="Genomic_DNA"/>
</dbReference>
<proteinExistence type="predicted"/>
<keyword evidence="3" id="KW-1185">Reference proteome</keyword>
<dbReference type="Gene3D" id="3.40.190.10">
    <property type="entry name" value="Periplasmic binding protein-like II"/>
    <property type="match status" value="1"/>
</dbReference>
<evidence type="ECO:0000313" key="3">
    <source>
        <dbReference type="Proteomes" id="UP001501822"/>
    </source>
</evidence>
<dbReference type="PANTHER" id="PTHR30290">
    <property type="entry name" value="PERIPLASMIC BINDING COMPONENT OF ABC TRANSPORTER"/>
    <property type="match status" value="1"/>
</dbReference>
<evidence type="ECO:0000259" key="1">
    <source>
        <dbReference type="Pfam" id="PF00496"/>
    </source>
</evidence>
<organism evidence="2 3">
    <name type="scientific">Actinoallomurus spadix</name>
    <dbReference type="NCBI Taxonomy" id="79912"/>
    <lineage>
        <taxon>Bacteria</taxon>
        <taxon>Bacillati</taxon>
        <taxon>Actinomycetota</taxon>
        <taxon>Actinomycetes</taxon>
        <taxon>Streptosporangiales</taxon>
        <taxon>Thermomonosporaceae</taxon>
        <taxon>Actinoallomurus</taxon>
    </lineage>
</organism>
<dbReference type="CDD" id="cd08501">
    <property type="entry name" value="PBP2_Lpqw"/>
    <property type="match status" value="1"/>
</dbReference>
<dbReference type="Gene3D" id="3.10.105.10">
    <property type="entry name" value="Dipeptide-binding Protein, Domain 3"/>
    <property type="match status" value="1"/>
</dbReference>
<dbReference type="RefSeq" id="WP_252803364.1">
    <property type="nucleotide sequence ID" value="NZ_BAAABM010000064.1"/>
</dbReference>
<sequence length="552" mass="60440">MTLVKAVLSALIVSVSVGCGGTPPGTPSALVSYDIGPAPRATVRDGGTLRLAAGEFRTQWNYWHLGGPNLDAVAVLRTTMPWLFRADATGSVRPNPDYLARVRLARTRPRQVVVYDIDPRARWSDGTPIGYHDFQALWRAARGRNPAYAIAASTGYDRIRSVRRGTGDRQVVVTFARPFGEWPELFSPLYPAKTIGTPDRWDHAWLNRLPVTAGPFRLERIDRTAQTVSLARDPAWWGTRPKLDRIVFRYLARDAMPGALLGGEIDGFDAGPDPAAYARLQRTAGITVRRAAGPDFTQLTFNGAGPILADPDVRRAVAIAIDRPAVARSALHGLPGRAEVMNDHVYVNTQRGYQDNAGGTGAYDPAEAGRLLDQAGWSQAGGVRRKGGRALTLRFVYPESATVSGQSGELIQAMLRRVGVRLLLHPVPDGDLFDRYLVPGAFDLAPFTWHGTPYPISNLESVYARPRGGAVLQNLARVGTARLDRRLAEAVGELDPVRARRAANAADRMIWQEMHSLPLYQRPQIVPVRSSLANWGAFGLSDPVWTDIGFRK</sequence>
<dbReference type="InterPro" id="IPR039424">
    <property type="entry name" value="SBP_5"/>
</dbReference>